<dbReference type="AlphaFoldDB" id="A0A0G4E5R0"/>
<organism evidence="1">
    <name type="scientific">Pseudomonas fluorescens (strain SBW25)</name>
    <dbReference type="NCBI Taxonomy" id="216595"/>
    <lineage>
        <taxon>Bacteria</taxon>
        <taxon>Pseudomonadati</taxon>
        <taxon>Pseudomonadota</taxon>
        <taxon>Gammaproteobacteria</taxon>
        <taxon>Pseudomonadales</taxon>
        <taxon>Pseudomonadaceae</taxon>
        <taxon>Pseudomonas</taxon>
    </lineage>
</organism>
<proteinExistence type="predicted"/>
<evidence type="ECO:0000313" key="1">
    <source>
        <dbReference type="EMBL" id="CEK42307.1"/>
    </source>
</evidence>
<dbReference type="RefSeq" id="WP_192963468.1">
    <property type="nucleotide sequence ID" value="NZ_LN713926.1"/>
</dbReference>
<gene>
    <name evidence="1" type="ORF">PQBR57_0354</name>
</gene>
<protein>
    <submittedName>
        <fullName evidence="1">Uncharacterized protein</fullName>
    </submittedName>
</protein>
<name>A0A0G4E5R0_PSEFS</name>
<sequence length="193" mass="21527">MTIQTTPQSAMLIWPGLSTLPIPSAVLCGSESHQIQISREGIDQLPAPLNKAHCWVSCREVWPHTDPDFEGYIFITLVLRGDHRYCQLMVNHTHSVRGVFPGLVFTTDPLSLHWLAPNMDNGSGFVGLQFEVAYHEVDNLYVELLEQFATLGQVVRHEAEFCDALLVAKSEYVGTPPGPLFDSNSNLNTQPRN</sequence>
<keyword evidence="1" id="KW-0614">Plasmid</keyword>
<geneLocation type="plasmid" evidence="1">
    <name>pQBR57</name>
</geneLocation>
<accession>A0A0G4E5R0</accession>
<dbReference type="EMBL" id="LN713926">
    <property type="protein sequence ID" value="CEK42307.1"/>
    <property type="molecule type" value="Genomic_DNA"/>
</dbReference>
<reference evidence="1" key="2">
    <citation type="submission" date="2015-06" db="EMBL/GenBank/DDBJ databases">
        <title>Environmentally co-occuring mercury resistance plasmids are genetically and phenotypically diverse and confer variable context-dependent fitness effects.</title>
        <authorList>
            <person name="Hall J.P.J."/>
            <person name="Harrison E."/>
            <person name="Lilley A.K."/>
            <person name="Paterson S."/>
            <person name="Spiers A.J."/>
            <person name="Brockhurst M.A."/>
        </authorList>
    </citation>
    <scope>NUCLEOTIDE SEQUENCE [LARGE SCALE GENOMIC DNA]</scope>
    <source>
        <strain evidence="1">SBW25</strain>
        <plasmid evidence="1">pQBR57</plasmid>
    </source>
</reference>
<reference evidence="1" key="1">
    <citation type="submission" date="2014-12" db="EMBL/GenBank/DDBJ databases">
        <authorList>
            <person name="Hall J."/>
        </authorList>
    </citation>
    <scope>NUCLEOTIDE SEQUENCE [LARGE SCALE GENOMIC DNA]</scope>
    <source>
        <strain evidence="1">SBW25</strain>
        <plasmid evidence="1">pQBR57</plasmid>
    </source>
</reference>